<feature type="region of interest" description="Disordered" evidence="1">
    <location>
        <begin position="159"/>
        <end position="181"/>
    </location>
</feature>
<comment type="caution">
    <text evidence="2">The sequence shown here is derived from an EMBL/GenBank/DDBJ whole genome shotgun (WGS) entry which is preliminary data.</text>
</comment>
<name>A0ABT5ZWK7_9ACTN</name>
<evidence type="ECO:0000313" key="2">
    <source>
        <dbReference type="EMBL" id="MDF3294214.1"/>
    </source>
</evidence>
<dbReference type="Proteomes" id="UP001216579">
    <property type="component" value="Unassembled WGS sequence"/>
</dbReference>
<evidence type="ECO:0000313" key="3">
    <source>
        <dbReference type="Proteomes" id="UP001216579"/>
    </source>
</evidence>
<sequence length="181" mass="19551">MAGLVGALVGAGGSIATTLATQRYQRAEARREQREKLARETVEAISHEFVALHELAWTYPAEGAPLEVMRPFRLMANEHHQRILLALPRLPDRALAERVGDIAMASALTFQGGEGSYLDRRQGAVSVPYEGLSCLGAFLREDPLPPPTDYTQVVMARRRANEAGTGGAPEAVSEGNTSQAQ</sequence>
<keyword evidence="3" id="KW-1185">Reference proteome</keyword>
<reference evidence="2 3" key="1">
    <citation type="submission" date="2023-03" db="EMBL/GenBank/DDBJ databases">
        <title>Draft genome sequence of Streptomyces sp. RB6PN23 isolated from peat swamp forest in Thailand.</title>
        <authorList>
            <person name="Klaysubun C."/>
            <person name="Duangmal K."/>
        </authorList>
    </citation>
    <scope>NUCLEOTIDE SEQUENCE [LARGE SCALE GENOMIC DNA]</scope>
    <source>
        <strain evidence="2 3">RB6PN23</strain>
    </source>
</reference>
<proteinExistence type="predicted"/>
<accession>A0ABT5ZWK7</accession>
<dbReference type="RefSeq" id="WP_276097019.1">
    <property type="nucleotide sequence ID" value="NZ_JARJBC010000038.1"/>
</dbReference>
<evidence type="ECO:0000256" key="1">
    <source>
        <dbReference type="SAM" id="MobiDB-lite"/>
    </source>
</evidence>
<protein>
    <submittedName>
        <fullName evidence="2">Uncharacterized protein</fullName>
    </submittedName>
</protein>
<organism evidence="2 3">
    <name type="scientific">Streptomyces silvisoli</name>
    <dbReference type="NCBI Taxonomy" id="3034235"/>
    <lineage>
        <taxon>Bacteria</taxon>
        <taxon>Bacillati</taxon>
        <taxon>Actinomycetota</taxon>
        <taxon>Actinomycetes</taxon>
        <taxon>Kitasatosporales</taxon>
        <taxon>Streptomycetaceae</taxon>
        <taxon>Streptomyces</taxon>
    </lineage>
</organism>
<dbReference type="EMBL" id="JARJBC010000038">
    <property type="protein sequence ID" value="MDF3294214.1"/>
    <property type="molecule type" value="Genomic_DNA"/>
</dbReference>
<gene>
    <name evidence="2" type="ORF">P3G67_34425</name>
</gene>